<reference evidence="3" key="1">
    <citation type="submission" date="2016-01" db="EMBL/GenBank/DDBJ databases">
        <authorList>
            <person name="Regsiter A."/>
            <person name="william w."/>
        </authorList>
    </citation>
    <scope>NUCLEOTIDE SEQUENCE</scope>
    <source>
        <strain evidence="3">NCPPB 1641</strain>
    </source>
</reference>
<comment type="caution">
    <text evidence="3">The sequence shown here is derived from an EMBL/GenBank/DDBJ whole genome shotgun (WGS) entry which is preliminary data.</text>
</comment>
<keyword evidence="1" id="KW-0175">Coiled coil</keyword>
<feature type="transmembrane region" description="Helical" evidence="2">
    <location>
        <begin position="255"/>
        <end position="275"/>
    </location>
</feature>
<dbReference type="RefSeq" id="WP_080854089.1">
    <property type="nucleotide sequence ID" value="NZ_LT009776.1"/>
</dbReference>
<keyword evidence="2" id="KW-0472">Membrane</keyword>
<dbReference type="Proteomes" id="UP000192140">
    <property type="component" value="Unassembled WGS sequence"/>
</dbReference>
<feature type="coiled-coil region" evidence="1">
    <location>
        <begin position="176"/>
        <end position="231"/>
    </location>
</feature>
<keyword evidence="2" id="KW-0812">Transmembrane</keyword>
<evidence type="ECO:0000256" key="1">
    <source>
        <dbReference type="SAM" id="Coils"/>
    </source>
</evidence>
<keyword evidence="2" id="KW-1133">Transmembrane helix</keyword>
<protein>
    <submittedName>
        <fullName evidence="3">Uncharacterized protein</fullName>
    </submittedName>
</protein>
<organism evidence="3 4">
    <name type="scientific">Agrobacterium deltaense NCPPB 1641</name>
    <dbReference type="NCBI Taxonomy" id="1183425"/>
    <lineage>
        <taxon>Bacteria</taxon>
        <taxon>Pseudomonadati</taxon>
        <taxon>Pseudomonadota</taxon>
        <taxon>Alphaproteobacteria</taxon>
        <taxon>Hyphomicrobiales</taxon>
        <taxon>Rhizobiaceae</taxon>
        <taxon>Rhizobium/Agrobacterium group</taxon>
        <taxon>Agrobacterium</taxon>
    </lineage>
</organism>
<evidence type="ECO:0000313" key="4">
    <source>
        <dbReference type="Proteomes" id="UP000192140"/>
    </source>
</evidence>
<accession>A0A1S7TWK1</accession>
<proteinExistence type="predicted"/>
<evidence type="ECO:0000256" key="2">
    <source>
        <dbReference type="SAM" id="Phobius"/>
    </source>
</evidence>
<dbReference type="EMBL" id="FCNP01000033">
    <property type="protein sequence ID" value="CVI58730.1"/>
    <property type="molecule type" value="Genomic_DNA"/>
</dbReference>
<keyword evidence="4" id="KW-1185">Reference proteome</keyword>
<dbReference type="AlphaFoldDB" id="A0A1S7TWK1"/>
<name>A0A1S7TWK1_9HYPH</name>
<sequence>MDERISKISAALRDIDASIRALSADDRTLVSVYGWNHPALNRHDLANMATALAARLDGCDHNRLSSKFDPQPTLNKIAEFKANTLPQFFTGNGSFAVPMYATLLDHISSFFGPLFVQNTDWEKSIEAGQLPKQISGKLLSYKSRIKKFDTDFGELGSKIAEINAAHDAATALPTDMDELREARQAVLELRASVEKNEGIAKTALDQINDYVEAMKQKEAEAAQLLKNTEDAYSAATTRGLGEAFQTRAQELSRSMGIWVAGLVLALGAGAVVGTFRVRALQDLMIQNVPAERLNVALVLALISIAGPVWFAWIATKQIGHRFRLAEDYAFKASVAKAYEGYRREAARIDPAFSARLFGSALDRIDEAPIRFVESHTPGTPWHDLFSWGRRRDRAATDAASPTD</sequence>
<evidence type="ECO:0000313" key="3">
    <source>
        <dbReference type="EMBL" id="CVI58730.1"/>
    </source>
</evidence>
<feature type="transmembrane region" description="Helical" evidence="2">
    <location>
        <begin position="295"/>
        <end position="314"/>
    </location>
</feature>
<gene>
    <name evidence="3" type="ORF">AGR7A_Lc120230</name>
</gene>